<evidence type="ECO:0000313" key="2">
    <source>
        <dbReference type="Proteomes" id="UP000494363"/>
    </source>
</evidence>
<dbReference type="Proteomes" id="UP000494363">
    <property type="component" value="Unassembled WGS sequence"/>
</dbReference>
<sequence length="113" mass="11883">MSGAGELFKANVRVVTRQSGKCEIGISHAYLPLVTLPEPVAILKLCEGYESQIDGLVDYPSLHAGQIVSAIRTRAIRMLPGYQAAPWCIPDQAVGSPPDLAGGSASPALVVVR</sequence>
<keyword evidence="2" id="KW-1185">Reference proteome</keyword>
<dbReference type="RefSeq" id="WP_175226608.1">
    <property type="nucleotide sequence ID" value="NZ_JBHLTK010000473.1"/>
</dbReference>
<dbReference type="AlphaFoldDB" id="A0A6J5DJF4"/>
<organism evidence="1 2">
    <name type="scientific">Paraburkholderia humisilvae</name>
    <dbReference type="NCBI Taxonomy" id="627669"/>
    <lineage>
        <taxon>Bacteria</taxon>
        <taxon>Pseudomonadati</taxon>
        <taxon>Pseudomonadota</taxon>
        <taxon>Betaproteobacteria</taxon>
        <taxon>Burkholderiales</taxon>
        <taxon>Burkholderiaceae</taxon>
        <taxon>Paraburkholderia</taxon>
    </lineage>
</organism>
<gene>
    <name evidence="1" type="ORF">LMG29542_02334</name>
</gene>
<protein>
    <submittedName>
        <fullName evidence="1">Uncharacterized protein</fullName>
    </submittedName>
</protein>
<evidence type="ECO:0000313" key="1">
    <source>
        <dbReference type="EMBL" id="CAB3754380.1"/>
    </source>
</evidence>
<proteinExistence type="predicted"/>
<dbReference type="EMBL" id="CADIKH010000009">
    <property type="protein sequence ID" value="CAB3754380.1"/>
    <property type="molecule type" value="Genomic_DNA"/>
</dbReference>
<name>A0A6J5DJF4_9BURK</name>
<reference evidence="1 2" key="1">
    <citation type="submission" date="2020-04" db="EMBL/GenBank/DDBJ databases">
        <authorList>
            <person name="De Canck E."/>
        </authorList>
    </citation>
    <scope>NUCLEOTIDE SEQUENCE [LARGE SCALE GENOMIC DNA]</scope>
    <source>
        <strain evidence="1 2">LMG 29542</strain>
    </source>
</reference>
<accession>A0A6J5DJF4</accession>